<dbReference type="Proteomes" id="UP000239434">
    <property type="component" value="Unassembled WGS sequence"/>
</dbReference>
<reference evidence="1 2" key="1">
    <citation type="submission" date="2018-02" db="EMBL/GenBank/DDBJ databases">
        <title>The draft genome of Phyllobacterium sp. 1N-3.</title>
        <authorList>
            <person name="Liu L."/>
            <person name="Li L."/>
            <person name="Zhang X."/>
            <person name="Wang T."/>
            <person name="Liang L."/>
        </authorList>
    </citation>
    <scope>NUCLEOTIDE SEQUENCE [LARGE SCALE GENOMIC DNA]</scope>
    <source>
        <strain evidence="1 2">1N-3</strain>
    </source>
</reference>
<organism evidence="1 2">
    <name type="scientific">Phyllobacterium phragmitis</name>
    <dbReference type="NCBI Taxonomy" id="2670329"/>
    <lineage>
        <taxon>Bacteria</taxon>
        <taxon>Pseudomonadati</taxon>
        <taxon>Pseudomonadota</taxon>
        <taxon>Alphaproteobacteria</taxon>
        <taxon>Hyphomicrobiales</taxon>
        <taxon>Phyllobacteriaceae</taxon>
        <taxon>Phyllobacterium</taxon>
    </lineage>
</organism>
<dbReference type="EMBL" id="PVBR01000015">
    <property type="protein sequence ID" value="PRD41963.1"/>
    <property type="molecule type" value="Genomic_DNA"/>
</dbReference>
<evidence type="ECO:0000313" key="2">
    <source>
        <dbReference type="Proteomes" id="UP000239434"/>
    </source>
</evidence>
<dbReference type="AlphaFoldDB" id="A0A2S9IN53"/>
<sequence>MCQRRPTDPTDPGDAADLSIMGHLCAWPAPKPATRSCSQEICAIGREMQLNLNCPARDWIFW</sequence>
<gene>
    <name evidence="1" type="ORF">C5748_18970</name>
</gene>
<proteinExistence type="predicted"/>
<name>A0A2S9IN53_9HYPH</name>
<comment type="caution">
    <text evidence="1">The sequence shown here is derived from an EMBL/GenBank/DDBJ whole genome shotgun (WGS) entry which is preliminary data.</text>
</comment>
<protein>
    <submittedName>
        <fullName evidence="1">Uncharacterized protein</fullName>
    </submittedName>
</protein>
<keyword evidence="2" id="KW-1185">Reference proteome</keyword>
<accession>A0A2S9IN53</accession>
<evidence type="ECO:0000313" key="1">
    <source>
        <dbReference type="EMBL" id="PRD41963.1"/>
    </source>
</evidence>